<evidence type="ECO:0000313" key="2">
    <source>
        <dbReference type="EMBL" id="EMI25287.1"/>
    </source>
</evidence>
<reference evidence="2 3" key="1">
    <citation type="journal article" date="2013" name="Mar. Genomics">
        <title>Expression of sulfatases in Rhodopirellula baltica and the diversity of sulfatases in the genus Rhodopirellula.</title>
        <authorList>
            <person name="Wegner C.E."/>
            <person name="Richter-Heitmann T."/>
            <person name="Klindworth A."/>
            <person name="Klockow C."/>
            <person name="Richter M."/>
            <person name="Achstetter T."/>
            <person name="Glockner F.O."/>
            <person name="Harder J."/>
        </authorList>
    </citation>
    <scope>NUCLEOTIDE SEQUENCE [LARGE SCALE GENOMIC DNA]</scope>
    <source>
        <strain evidence="2 3">SH398</strain>
    </source>
</reference>
<dbReference type="PATRIC" id="fig|1263868.3.peg.4517"/>
<evidence type="ECO:0000313" key="3">
    <source>
        <dbReference type="Proteomes" id="UP000011996"/>
    </source>
</evidence>
<evidence type="ECO:0000256" key="1">
    <source>
        <dbReference type="SAM" id="MobiDB-lite"/>
    </source>
</evidence>
<sequence>MSSQLESYSVGFPRLRDFTRLNDQWLGALPPVDFADSQDSLSNAHASPAQTVNVRQAQ</sequence>
<proteinExistence type="predicted"/>
<accession>M5SCA8</accession>
<name>M5SCA8_9BACT</name>
<comment type="caution">
    <text evidence="2">The sequence shown here is derived from an EMBL/GenBank/DDBJ whole genome shotgun (WGS) entry which is preliminary data.</text>
</comment>
<organism evidence="2 3">
    <name type="scientific">Rhodopirellula europaea SH398</name>
    <dbReference type="NCBI Taxonomy" id="1263868"/>
    <lineage>
        <taxon>Bacteria</taxon>
        <taxon>Pseudomonadati</taxon>
        <taxon>Planctomycetota</taxon>
        <taxon>Planctomycetia</taxon>
        <taxon>Pirellulales</taxon>
        <taxon>Pirellulaceae</taxon>
        <taxon>Rhodopirellula</taxon>
    </lineage>
</organism>
<gene>
    <name evidence="2" type="ORF">RESH_04163</name>
</gene>
<feature type="region of interest" description="Disordered" evidence="1">
    <location>
        <begin position="37"/>
        <end position="58"/>
    </location>
</feature>
<dbReference type="AlphaFoldDB" id="M5SCA8"/>
<protein>
    <submittedName>
        <fullName evidence="2">Uncharacterized protein</fullName>
    </submittedName>
</protein>
<dbReference type="Proteomes" id="UP000011996">
    <property type="component" value="Unassembled WGS sequence"/>
</dbReference>
<dbReference type="EMBL" id="ANOF01000129">
    <property type="protein sequence ID" value="EMI25287.1"/>
    <property type="molecule type" value="Genomic_DNA"/>
</dbReference>